<dbReference type="SUPFAM" id="SSF52172">
    <property type="entry name" value="CheY-like"/>
    <property type="match status" value="1"/>
</dbReference>
<dbReference type="InterPro" id="IPR011006">
    <property type="entry name" value="CheY-like_superfamily"/>
</dbReference>
<keyword evidence="10" id="KW-1185">Reference proteome</keyword>
<dbReference type="InterPro" id="IPR005467">
    <property type="entry name" value="His_kinase_dom"/>
</dbReference>
<keyword evidence="2" id="KW-0805">Transcription regulation</keyword>
<dbReference type="EMBL" id="JANCNS010000001">
    <property type="protein sequence ID" value="MCP9199634.1"/>
    <property type="molecule type" value="Genomic_DNA"/>
</dbReference>
<dbReference type="RefSeq" id="WP_241550098.1">
    <property type="nucleotide sequence ID" value="NZ_JANCNS010000001.1"/>
</dbReference>
<evidence type="ECO:0000256" key="4">
    <source>
        <dbReference type="PROSITE-ProRule" id="PRU00169"/>
    </source>
</evidence>
<dbReference type="InterPro" id="IPR011123">
    <property type="entry name" value="Y_Y_Y"/>
</dbReference>
<keyword evidence="5" id="KW-0812">Transmembrane</keyword>
<dbReference type="PROSITE" id="PS01124">
    <property type="entry name" value="HTH_ARAC_FAMILY_2"/>
    <property type="match status" value="1"/>
</dbReference>
<accession>A0A9X2KWN0</accession>
<dbReference type="InterPro" id="IPR018060">
    <property type="entry name" value="HTH_AraC"/>
</dbReference>
<dbReference type="PANTHER" id="PTHR43547:SF2">
    <property type="entry name" value="HYBRID SIGNAL TRANSDUCTION HISTIDINE KINASE C"/>
    <property type="match status" value="1"/>
</dbReference>
<dbReference type="SMART" id="SM00342">
    <property type="entry name" value="HTH_ARAC"/>
    <property type="match status" value="1"/>
</dbReference>
<evidence type="ECO:0000313" key="10">
    <source>
        <dbReference type="Proteomes" id="UP001155280"/>
    </source>
</evidence>
<dbReference type="SUPFAM" id="SSF46689">
    <property type="entry name" value="Homeodomain-like"/>
    <property type="match status" value="1"/>
</dbReference>
<dbReference type="InterPro" id="IPR011041">
    <property type="entry name" value="Quinoprot_gluc/sorb_DH_b-prop"/>
</dbReference>
<evidence type="ECO:0000256" key="5">
    <source>
        <dbReference type="SAM" id="Phobius"/>
    </source>
</evidence>
<comment type="caution">
    <text evidence="4">Lacks conserved residue(s) required for the propagation of feature annotation.</text>
</comment>
<reference evidence="9" key="1">
    <citation type="submission" date="2022-07" db="EMBL/GenBank/DDBJ databases">
        <title>Gramela sediminis sp. nov., isolated from deep-sea sediment of the Indian Ocean.</title>
        <authorList>
            <person name="Shi H."/>
        </authorList>
    </citation>
    <scope>NUCLEOTIDE SEQUENCE</scope>
    <source>
        <strain evidence="9">GC03-9</strain>
    </source>
</reference>
<protein>
    <submittedName>
        <fullName evidence="9">Helix-turn-helix domain-containing protein</fullName>
    </submittedName>
</protein>
<dbReference type="Pfam" id="PF07495">
    <property type="entry name" value="Y_Y_Y"/>
    <property type="match status" value="1"/>
</dbReference>
<dbReference type="GO" id="GO:0000155">
    <property type="term" value="F:phosphorelay sensor kinase activity"/>
    <property type="evidence" value="ECO:0007669"/>
    <property type="project" value="TreeGrafter"/>
</dbReference>
<name>A0A9X2KWN0_9FLAO</name>
<evidence type="ECO:0000313" key="9">
    <source>
        <dbReference type="EMBL" id="MCP9199634.1"/>
    </source>
</evidence>
<dbReference type="SUPFAM" id="SSF55874">
    <property type="entry name" value="ATPase domain of HSP90 chaperone/DNA topoisomerase II/histidine kinase"/>
    <property type="match status" value="1"/>
</dbReference>
<dbReference type="InterPro" id="IPR001789">
    <property type="entry name" value="Sig_transdc_resp-reg_receiver"/>
</dbReference>
<evidence type="ECO:0000256" key="1">
    <source>
        <dbReference type="ARBA" id="ARBA00022553"/>
    </source>
</evidence>
<dbReference type="InterPro" id="IPR011047">
    <property type="entry name" value="Quinoprotein_ADH-like_sf"/>
</dbReference>
<feature type="domain" description="Response regulatory" evidence="8">
    <location>
        <begin position="1040"/>
        <end position="1152"/>
    </location>
</feature>
<organism evidence="9 10">
    <name type="scientific">Christiangramia oceanisediminis</name>
    <dbReference type="NCBI Taxonomy" id="2920386"/>
    <lineage>
        <taxon>Bacteria</taxon>
        <taxon>Pseudomonadati</taxon>
        <taxon>Bacteroidota</taxon>
        <taxon>Flavobacteriia</taxon>
        <taxon>Flavobacteriales</taxon>
        <taxon>Flavobacteriaceae</taxon>
        <taxon>Christiangramia</taxon>
    </lineage>
</organism>
<comment type="caution">
    <text evidence="9">The sequence shown here is derived from an EMBL/GenBank/DDBJ whole genome shotgun (WGS) entry which is preliminary data.</text>
</comment>
<keyword evidence="1" id="KW-0597">Phosphoprotein</keyword>
<dbReference type="CDD" id="cd00075">
    <property type="entry name" value="HATPase"/>
    <property type="match status" value="1"/>
</dbReference>
<dbReference type="GO" id="GO:0003700">
    <property type="term" value="F:DNA-binding transcription factor activity"/>
    <property type="evidence" value="ECO:0007669"/>
    <property type="project" value="InterPro"/>
</dbReference>
<dbReference type="PANTHER" id="PTHR43547">
    <property type="entry name" value="TWO-COMPONENT HISTIDINE KINASE"/>
    <property type="match status" value="1"/>
</dbReference>
<dbReference type="Pfam" id="PF00072">
    <property type="entry name" value="Response_reg"/>
    <property type="match status" value="1"/>
</dbReference>
<evidence type="ECO:0000259" key="8">
    <source>
        <dbReference type="PROSITE" id="PS50110"/>
    </source>
</evidence>
<dbReference type="Pfam" id="PF12833">
    <property type="entry name" value="HTH_18"/>
    <property type="match status" value="1"/>
</dbReference>
<dbReference type="Gene3D" id="3.40.50.2300">
    <property type="match status" value="1"/>
</dbReference>
<dbReference type="InterPro" id="IPR003594">
    <property type="entry name" value="HATPase_dom"/>
</dbReference>
<dbReference type="InterPro" id="IPR036890">
    <property type="entry name" value="HATPase_C_sf"/>
</dbReference>
<dbReference type="Gene3D" id="3.30.565.10">
    <property type="entry name" value="Histidine kinase-like ATPase, C-terminal domain"/>
    <property type="match status" value="1"/>
</dbReference>
<dbReference type="Gene3D" id="1.10.10.60">
    <property type="entry name" value="Homeodomain-like"/>
    <property type="match status" value="1"/>
</dbReference>
<evidence type="ECO:0000259" key="6">
    <source>
        <dbReference type="PROSITE" id="PS01124"/>
    </source>
</evidence>
<dbReference type="SUPFAM" id="SSF50998">
    <property type="entry name" value="Quinoprotein alcohol dehydrogenase-like"/>
    <property type="match status" value="1"/>
</dbReference>
<evidence type="ECO:0000256" key="3">
    <source>
        <dbReference type="ARBA" id="ARBA00023163"/>
    </source>
</evidence>
<dbReference type="PROSITE" id="PS50109">
    <property type="entry name" value="HIS_KIN"/>
    <property type="match status" value="1"/>
</dbReference>
<feature type="domain" description="Histidine kinase" evidence="7">
    <location>
        <begin position="793"/>
        <end position="1002"/>
    </location>
</feature>
<dbReference type="SMART" id="SM00448">
    <property type="entry name" value="REC"/>
    <property type="match status" value="1"/>
</dbReference>
<gene>
    <name evidence="9" type="ORF">MKO06_06935</name>
</gene>
<keyword evidence="5" id="KW-1133">Transmembrane helix</keyword>
<keyword evidence="3" id="KW-0804">Transcription</keyword>
<feature type="transmembrane region" description="Helical" evidence="5">
    <location>
        <begin position="756"/>
        <end position="776"/>
    </location>
</feature>
<feature type="domain" description="HTH araC/xylS-type" evidence="6">
    <location>
        <begin position="1184"/>
        <end position="1274"/>
    </location>
</feature>
<dbReference type="InterPro" id="IPR013783">
    <property type="entry name" value="Ig-like_fold"/>
</dbReference>
<keyword evidence="5" id="KW-0472">Membrane</keyword>
<dbReference type="Proteomes" id="UP001155280">
    <property type="component" value="Unassembled WGS sequence"/>
</dbReference>
<proteinExistence type="predicted"/>
<evidence type="ECO:0000256" key="2">
    <source>
        <dbReference type="ARBA" id="ARBA00023015"/>
    </source>
</evidence>
<sequence length="1286" mass="144526">MGHFKFNILFSLSMILGFTGMLTGQDAGTVKRIEAVDAFLRADEVHIQQDSGDDLWITTPVKLLRYNSVEVEHFNKFKGIPREVGEEYLSTYTDSQNNIWLAADKGLAVLEKASEEFKYVSAVTGKVYAMREDSGNQLWIAAENGIFKLKTDASSEDFGISRFLSENTMAADVVLNGNEVVFAGPNGILKIDRRSGKFDKVDMGYFQNLNITSILPLGDQLVFGTRASGLYKLDGDLKRIQKIYSIPYELATKEITSLQALNDELLVSINGGGIIHLNKNLELSGEINQAYPKQIYATYLNDQNLLWMVSKKGLYLSNLAGNAVQNLTHDPAVYSSLANDLVTAGEKDALGNVWFGTSEGLSIWNPETSRWRHIKNLNYSRAMEMPDEITDLAATGEHMWVATANDGVYKINIYTLKRAHYSVDALFKTKIQSARTVYIDPSENVWIGGDDGYLTQVTPKNEIKEFPIKNVQALAELGPQKLIVATRIRVHSLNPSTGRISDLSVLNAGEDLVYYTINDLKITHDGIGLFATEGAGLLLYNFEEESVKQIDRTRGLPSDNISGIYGENSDEIWIATDKGMACYQDSDSEMMVFSEYNGLNTAELTTGFVELPDGSLVIGSTKGVNIFKPKVMLAQQEFTPRLELLQLNLPGEKDPAKRELDILNGNRIKIDENTGFQVSFAGYSHLDPEKILYSWKMEGLDENWREPTNLNTASYSGLAPGSYVFKVRAKLNGSGWSEVQEVPVSVQPVAGAIPTVYVFMGISVISMIAIFAFVFIHRSKNADKMARKELRDQLQKEFKKPVENAVKSLSKISASQEAGENEDLQRFAARFDELFNQILNFSYEESVYEISRIDLHRHFPEILEEIEPVYQLKELEMITNDQWGNNEFFYNKEMLDKIFFSLISGSAGYSFKGGKIIVNLIETSVGDLKLQITDNGRGIPSYDIRELERKKVDESRLNPRDKSGLRYILKARDLIAKAGGSFSFETEKNEGSTFTAILKNRQKDYKKAPERAAAVFMAEKTKKQVTPEVPSELKNLSDAKILVIENDETTRNVLVNNIGRYCQVYQASTVEEGLEKAGMIFPDIIISALVLPDMNAFQFTKMLKRNISLNHINVYLLAEEGELSEEQLAEFSEYLLKPVNVAELLNKLTKTLVWQKELRNSFVKAHLENSQVPFRNESDEKFISELRKLIIANIQNENFSVHDLSANLGMNSNSLFMKLKSLTGLSPQDFMEFVRLEYGRQLLSRGDLNAMEAAYRSGFSSPSIFQGSYKKFFGQELEVTLNNNTE</sequence>
<dbReference type="Pfam" id="PF02518">
    <property type="entry name" value="HATPase_c"/>
    <property type="match status" value="1"/>
</dbReference>
<dbReference type="PROSITE" id="PS50110">
    <property type="entry name" value="RESPONSE_REGULATORY"/>
    <property type="match status" value="1"/>
</dbReference>
<dbReference type="SUPFAM" id="SSF50952">
    <property type="entry name" value="Soluble quinoprotein glucose dehydrogenase"/>
    <property type="match status" value="1"/>
</dbReference>
<dbReference type="InterPro" id="IPR009057">
    <property type="entry name" value="Homeodomain-like_sf"/>
</dbReference>
<dbReference type="GO" id="GO:0043565">
    <property type="term" value="F:sequence-specific DNA binding"/>
    <property type="evidence" value="ECO:0007669"/>
    <property type="project" value="InterPro"/>
</dbReference>
<dbReference type="Gene3D" id="2.130.10.10">
    <property type="entry name" value="YVTN repeat-like/Quinoprotein amine dehydrogenase"/>
    <property type="match status" value="2"/>
</dbReference>
<evidence type="ECO:0000259" key="7">
    <source>
        <dbReference type="PROSITE" id="PS50109"/>
    </source>
</evidence>
<dbReference type="InterPro" id="IPR015943">
    <property type="entry name" value="WD40/YVTN_repeat-like_dom_sf"/>
</dbReference>
<dbReference type="Gene3D" id="2.60.40.10">
    <property type="entry name" value="Immunoglobulins"/>
    <property type="match status" value="1"/>
</dbReference>